<organism evidence="1 2">
    <name type="scientific">Nephila pilipes</name>
    <name type="common">Giant wood spider</name>
    <name type="synonym">Nephila maculata</name>
    <dbReference type="NCBI Taxonomy" id="299642"/>
    <lineage>
        <taxon>Eukaryota</taxon>
        <taxon>Metazoa</taxon>
        <taxon>Ecdysozoa</taxon>
        <taxon>Arthropoda</taxon>
        <taxon>Chelicerata</taxon>
        <taxon>Arachnida</taxon>
        <taxon>Araneae</taxon>
        <taxon>Araneomorphae</taxon>
        <taxon>Entelegynae</taxon>
        <taxon>Araneoidea</taxon>
        <taxon>Nephilidae</taxon>
        <taxon>Nephila</taxon>
    </lineage>
</organism>
<proteinExistence type="predicted"/>
<evidence type="ECO:0000313" key="2">
    <source>
        <dbReference type="Proteomes" id="UP000887013"/>
    </source>
</evidence>
<dbReference type="Proteomes" id="UP000887013">
    <property type="component" value="Unassembled WGS sequence"/>
</dbReference>
<comment type="caution">
    <text evidence="1">The sequence shown here is derived from an EMBL/GenBank/DDBJ whole genome shotgun (WGS) entry which is preliminary data.</text>
</comment>
<keyword evidence="2" id="KW-1185">Reference proteome</keyword>
<sequence length="157" mass="17584">MQRRVSRNWMDSVERGVIKAGLKCRFRSFTVFVFSALRRTSAGLFCSLPLRNVIVARFCTERLSLWGVSKEQCCRSLGVTTRCLGAGLFWYQFHNSSLTLQKFGDSIATPEISGAELPMLSILKSWVFVASSLSESVDKKRQTDRNPLPGIGAKLQS</sequence>
<dbReference type="AlphaFoldDB" id="A0A8X6UBD8"/>
<dbReference type="EMBL" id="BMAW01026412">
    <property type="protein sequence ID" value="GFT97263.1"/>
    <property type="molecule type" value="Genomic_DNA"/>
</dbReference>
<gene>
    <name evidence="1" type="ORF">NPIL_510641</name>
</gene>
<protein>
    <submittedName>
        <fullName evidence="1">Uncharacterized protein</fullName>
    </submittedName>
</protein>
<evidence type="ECO:0000313" key="1">
    <source>
        <dbReference type="EMBL" id="GFT97263.1"/>
    </source>
</evidence>
<name>A0A8X6UBD8_NEPPI</name>
<accession>A0A8X6UBD8</accession>
<reference evidence="1" key="1">
    <citation type="submission" date="2020-08" db="EMBL/GenBank/DDBJ databases">
        <title>Multicomponent nature underlies the extraordinary mechanical properties of spider dragline silk.</title>
        <authorList>
            <person name="Kono N."/>
            <person name="Nakamura H."/>
            <person name="Mori M."/>
            <person name="Yoshida Y."/>
            <person name="Ohtoshi R."/>
            <person name="Malay A.D."/>
            <person name="Moran D.A.P."/>
            <person name="Tomita M."/>
            <person name="Numata K."/>
            <person name="Arakawa K."/>
        </authorList>
    </citation>
    <scope>NUCLEOTIDE SEQUENCE</scope>
</reference>